<dbReference type="InterPro" id="IPR014710">
    <property type="entry name" value="RmlC-like_jellyroll"/>
</dbReference>
<feature type="binding site" evidence="8">
    <location>
        <position position="95"/>
    </location>
    <ligand>
        <name>oxalate</name>
        <dbReference type="ChEBI" id="CHEBI:30623"/>
    </ligand>
</feature>
<dbReference type="GO" id="GO:0030145">
    <property type="term" value="F:manganese ion binding"/>
    <property type="evidence" value="ECO:0007669"/>
    <property type="project" value="UniProtKB-UniRule"/>
</dbReference>
<evidence type="ECO:0000313" key="12">
    <source>
        <dbReference type="EMBL" id="PKA63024.1"/>
    </source>
</evidence>
<gene>
    <name evidence="12" type="ORF">AXF42_Ash007820</name>
</gene>
<evidence type="ECO:0000256" key="7">
    <source>
        <dbReference type="ARBA" id="ARBA00023211"/>
    </source>
</evidence>
<feature type="binding site" evidence="9">
    <location>
        <position position="100"/>
    </location>
    <ligand>
        <name>Mn(2+)</name>
        <dbReference type="ChEBI" id="CHEBI:29035"/>
    </ligand>
</feature>
<dbReference type="EMBL" id="KZ451911">
    <property type="protein sequence ID" value="PKA63024.1"/>
    <property type="molecule type" value="Genomic_DNA"/>
</dbReference>
<evidence type="ECO:0000256" key="6">
    <source>
        <dbReference type="ARBA" id="ARBA00023157"/>
    </source>
</evidence>
<keyword evidence="4 10" id="KW-0964">Secreted</keyword>
<dbReference type="SMART" id="SM00835">
    <property type="entry name" value="Cupin_1"/>
    <property type="match status" value="1"/>
</dbReference>
<organism evidence="12 13">
    <name type="scientific">Apostasia shenzhenica</name>
    <dbReference type="NCBI Taxonomy" id="1088818"/>
    <lineage>
        <taxon>Eukaryota</taxon>
        <taxon>Viridiplantae</taxon>
        <taxon>Streptophyta</taxon>
        <taxon>Embryophyta</taxon>
        <taxon>Tracheophyta</taxon>
        <taxon>Spermatophyta</taxon>
        <taxon>Magnoliopsida</taxon>
        <taxon>Liliopsida</taxon>
        <taxon>Asparagales</taxon>
        <taxon>Orchidaceae</taxon>
        <taxon>Apostasioideae</taxon>
        <taxon>Apostasia</taxon>
    </lineage>
</organism>
<evidence type="ECO:0000256" key="2">
    <source>
        <dbReference type="ARBA" id="ARBA00007456"/>
    </source>
</evidence>
<keyword evidence="10" id="KW-0732">Signal</keyword>
<keyword evidence="3 10" id="KW-0052">Apoplast</keyword>
<feature type="chain" id="PRO_5019618588" description="Germin-like protein" evidence="10">
    <location>
        <begin position="22"/>
        <end position="205"/>
    </location>
</feature>
<feature type="binding site" evidence="9">
    <location>
        <position position="144"/>
    </location>
    <ligand>
        <name>Mn(2+)</name>
        <dbReference type="ChEBI" id="CHEBI:29035"/>
    </ligand>
</feature>
<dbReference type="Proteomes" id="UP000236161">
    <property type="component" value="Unassembled WGS sequence"/>
</dbReference>
<dbReference type="Pfam" id="PF00190">
    <property type="entry name" value="Cupin_1"/>
    <property type="match status" value="1"/>
</dbReference>
<feature type="binding site" evidence="8">
    <location>
        <position position="105"/>
    </location>
    <ligand>
        <name>oxalate</name>
        <dbReference type="ChEBI" id="CHEBI:30623"/>
    </ligand>
</feature>
<dbReference type="SUPFAM" id="SSF51182">
    <property type="entry name" value="RmlC-like cupins"/>
    <property type="match status" value="1"/>
</dbReference>
<name>A0A2I0B5F0_9ASPA</name>
<evidence type="ECO:0000256" key="1">
    <source>
        <dbReference type="ARBA" id="ARBA00004271"/>
    </source>
</evidence>
<evidence type="ECO:0000313" key="13">
    <source>
        <dbReference type="Proteomes" id="UP000236161"/>
    </source>
</evidence>
<reference evidence="12 13" key="1">
    <citation type="journal article" date="2017" name="Nature">
        <title>The Apostasia genome and the evolution of orchids.</title>
        <authorList>
            <person name="Zhang G.Q."/>
            <person name="Liu K.W."/>
            <person name="Li Z."/>
            <person name="Lohaus R."/>
            <person name="Hsiao Y.Y."/>
            <person name="Niu S.C."/>
            <person name="Wang J.Y."/>
            <person name="Lin Y.C."/>
            <person name="Xu Q."/>
            <person name="Chen L.J."/>
            <person name="Yoshida K."/>
            <person name="Fujiwara S."/>
            <person name="Wang Z.W."/>
            <person name="Zhang Y.Q."/>
            <person name="Mitsuda N."/>
            <person name="Wang M."/>
            <person name="Liu G.H."/>
            <person name="Pecoraro L."/>
            <person name="Huang H.X."/>
            <person name="Xiao X.J."/>
            <person name="Lin M."/>
            <person name="Wu X.Y."/>
            <person name="Wu W.L."/>
            <person name="Chen Y.Y."/>
            <person name="Chang S.B."/>
            <person name="Sakamoto S."/>
            <person name="Ohme-Takagi M."/>
            <person name="Yagi M."/>
            <person name="Zeng S.J."/>
            <person name="Shen C.Y."/>
            <person name="Yeh C.M."/>
            <person name="Luo Y.B."/>
            <person name="Tsai W.C."/>
            <person name="Van de Peer Y."/>
            <person name="Liu Z.J."/>
        </authorList>
    </citation>
    <scope>NUCLEOTIDE SEQUENCE [LARGE SCALE GENOMIC DNA]</scope>
    <source>
        <strain evidence="13">cv. Shenzhen</strain>
        <tissue evidence="12">Stem</tissue>
    </source>
</reference>
<feature type="domain" description="Cupin type-1" evidence="11">
    <location>
        <begin position="58"/>
        <end position="197"/>
    </location>
</feature>
<dbReference type="InterPro" id="IPR001929">
    <property type="entry name" value="Germin"/>
</dbReference>
<evidence type="ECO:0000256" key="10">
    <source>
        <dbReference type="RuleBase" id="RU366015"/>
    </source>
</evidence>
<dbReference type="InterPro" id="IPR006045">
    <property type="entry name" value="Cupin_1"/>
</dbReference>
<dbReference type="AlphaFoldDB" id="A0A2I0B5F0"/>
<dbReference type="PROSITE" id="PS00725">
    <property type="entry name" value="GERMIN"/>
    <property type="match status" value="1"/>
</dbReference>
<dbReference type="GO" id="GO:0048046">
    <property type="term" value="C:apoplast"/>
    <property type="evidence" value="ECO:0007669"/>
    <property type="project" value="UniProtKB-SubCell"/>
</dbReference>
<dbReference type="PRINTS" id="PR00325">
    <property type="entry name" value="GERMIN"/>
</dbReference>
<sequence length="205" mass="21334">MAYRAFLLLSATLSIVAAALARAPHIAADSGVPADASTTINANFFTFTGLNRTLWGEPTDGSPFKATTANQLDFPALADQSVSSTVLQFAPGGINPPHIHPHASELLVVFHGTLTVGFVDSAGKLFTQQLNPFEVFLFPKGLVHFQANLSPRVYGVALSAFGSSNAGTISLPKAIFGSGIDAEVLAKAFKTDAATVGKLVSANAY</sequence>
<dbReference type="CDD" id="cd02241">
    <property type="entry name" value="cupin_OxOx"/>
    <property type="match status" value="1"/>
</dbReference>
<proteinExistence type="inferred from homology"/>
<feature type="binding site" evidence="9">
    <location>
        <position position="105"/>
    </location>
    <ligand>
        <name>Mn(2+)</name>
        <dbReference type="ChEBI" id="CHEBI:29035"/>
    </ligand>
</feature>
<evidence type="ECO:0000256" key="3">
    <source>
        <dbReference type="ARBA" id="ARBA00022523"/>
    </source>
</evidence>
<comment type="subcellular location">
    <subcellularLocation>
        <location evidence="1 10">Secreted</location>
        <location evidence="1 10">Extracellular space</location>
        <location evidence="1 10">Apoplast</location>
    </subcellularLocation>
</comment>
<dbReference type="PANTHER" id="PTHR31238">
    <property type="entry name" value="GERMIN-LIKE PROTEIN SUBFAMILY 3 MEMBER 3"/>
    <property type="match status" value="1"/>
</dbReference>
<evidence type="ECO:0000256" key="5">
    <source>
        <dbReference type="ARBA" id="ARBA00022723"/>
    </source>
</evidence>
<keyword evidence="7 8" id="KW-0464">Manganese</keyword>
<feature type="binding site" evidence="9">
    <location>
        <position position="98"/>
    </location>
    <ligand>
        <name>Mn(2+)</name>
        <dbReference type="ChEBI" id="CHEBI:29035"/>
    </ligand>
</feature>
<evidence type="ECO:0000256" key="9">
    <source>
        <dbReference type="PIRSR" id="PIRSR601929-2"/>
    </source>
</evidence>
<evidence type="ECO:0000256" key="8">
    <source>
        <dbReference type="PIRSR" id="PIRSR601929-1"/>
    </source>
</evidence>
<dbReference type="OrthoDB" id="1546383at2759"/>
<keyword evidence="5 8" id="KW-0479">Metal-binding</keyword>
<keyword evidence="13" id="KW-1185">Reference proteome</keyword>
<dbReference type="InterPro" id="IPR011051">
    <property type="entry name" value="RmlC_Cupin_sf"/>
</dbReference>
<feature type="binding site" evidence="8">
    <location>
        <position position="100"/>
    </location>
    <ligand>
        <name>oxalate</name>
        <dbReference type="ChEBI" id="CHEBI:30623"/>
    </ligand>
</feature>
<comment type="similarity">
    <text evidence="2 10">Belongs to the germin family.</text>
</comment>
<dbReference type="STRING" id="1088818.A0A2I0B5F0"/>
<feature type="signal peptide" evidence="10">
    <location>
        <begin position="1"/>
        <end position="21"/>
    </location>
</feature>
<evidence type="ECO:0000259" key="11">
    <source>
        <dbReference type="SMART" id="SM00835"/>
    </source>
</evidence>
<protein>
    <recommendedName>
        <fullName evidence="10">Germin-like protein</fullName>
    </recommendedName>
</protein>
<accession>A0A2I0B5F0</accession>
<keyword evidence="6" id="KW-1015">Disulfide bond</keyword>
<evidence type="ECO:0000256" key="4">
    <source>
        <dbReference type="ARBA" id="ARBA00022525"/>
    </source>
</evidence>
<dbReference type="Gene3D" id="2.60.120.10">
    <property type="entry name" value="Jelly Rolls"/>
    <property type="match status" value="1"/>
</dbReference>
<dbReference type="InterPro" id="IPR019780">
    <property type="entry name" value="Germin_Mn-BS"/>
</dbReference>